<dbReference type="EMBL" id="JAAGNX010000002">
    <property type="protein sequence ID" value="NDV62443.1"/>
    <property type="molecule type" value="Genomic_DNA"/>
</dbReference>
<protein>
    <submittedName>
        <fullName evidence="10">Glycosyltransferase family 2 protein</fullName>
    </submittedName>
</protein>
<evidence type="ECO:0000313" key="10">
    <source>
        <dbReference type="EMBL" id="NDV62443.1"/>
    </source>
</evidence>
<evidence type="ECO:0000256" key="5">
    <source>
        <dbReference type="ARBA" id="ARBA00022985"/>
    </source>
</evidence>
<evidence type="ECO:0000256" key="7">
    <source>
        <dbReference type="ARBA" id="ARBA00023136"/>
    </source>
</evidence>
<keyword evidence="6 8" id="KW-1133">Transmembrane helix</keyword>
<dbReference type="AlphaFoldDB" id="A0A6B2M143"/>
<reference evidence="10 11" key="1">
    <citation type="submission" date="2020-02" db="EMBL/GenBank/DDBJ databases">
        <title>Albibacoteraceae fam. nov., the first described family within the subdivision 4 Verrucomicrobia.</title>
        <authorList>
            <person name="Xi F."/>
        </authorList>
    </citation>
    <scope>NUCLEOTIDE SEQUENCE [LARGE SCALE GENOMIC DNA]</scope>
    <source>
        <strain evidence="10 11">CK1056</strain>
    </source>
</reference>
<dbReference type="PANTHER" id="PTHR48090:SF3">
    <property type="entry name" value="UNDECAPRENYL-PHOSPHATE 4-DEOXY-4-FORMAMIDO-L-ARABINOSE TRANSFERASE"/>
    <property type="match status" value="1"/>
</dbReference>
<gene>
    <name evidence="10" type="ORF">G0Q06_08280</name>
</gene>
<proteinExistence type="predicted"/>
<feature type="transmembrane region" description="Helical" evidence="8">
    <location>
        <begin position="286"/>
        <end position="310"/>
    </location>
</feature>
<evidence type="ECO:0000256" key="8">
    <source>
        <dbReference type="SAM" id="Phobius"/>
    </source>
</evidence>
<dbReference type="SUPFAM" id="SSF53448">
    <property type="entry name" value="Nucleotide-diphospho-sugar transferases"/>
    <property type="match status" value="1"/>
</dbReference>
<dbReference type="PANTHER" id="PTHR48090">
    <property type="entry name" value="UNDECAPRENYL-PHOSPHATE 4-DEOXY-4-FORMAMIDO-L-ARABINOSE TRANSFERASE-RELATED"/>
    <property type="match status" value="1"/>
</dbReference>
<dbReference type="RefSeq" id="WP_163964322.1">
    <property type="nucleotide sequence ID" value="NZ_JAAGNX010000002.1"/>
</dbReference>
<dbReference type="InterPro" id="IPR029044">
    <property type="entry name" value="Nucleotide-diphossugar_trans"/>
</dbReference>
<keyword evidence="2" id="KW-0328">Glycosyltransferase</keyword>
<dbReference type="InterPro" id="IPR001173">
    <property type="entry name" value="Glyco_trans_2-like"/>
</dbReference>
<dbReference type="InterPro" id="IPR050256">
    <property type="entry name" value="Glycosyltransferase_2"/>
</dbReference>
<evidence type="ECO:0000256" key="2">
    <source>
        <dbReference type="ARBA" id="ARBA00022676"/>
    </source>
</evidence>
<keyword evidence="1" id="KW-1003">Cell membrane</keyword>
<evidence type="ECO:0000256" key="3">
    <source>
        <dbReference type="ARBA" id="ARBA00022679"/>
    </source>
</evidence>
<evidence type="ECO:0000256" key="4">
    <source>
        <dbReference type="ARBA" id="ARBA00022692"/>
    </source>
</evidence>
<keyword evidence="3 10" id="KW-0808">Transferase</keyword>
<name>A0A6B2M143_9BACT</name>
<evidence type="ECO:0000256" key="6">
    <source>
        <dbReference type="ARBA" id="ARBA00022989"/>
    </source>
</evidence>
<keyword evidence="11" id="KW-1185">Reference proteome</keyword>
<feature type="domain" description="Glycosyltransferase 2-like" evidence="9">
    <location>
        <begin position="20"/>
        <end position="181"/>
    </location>
</feature>
<accession>A0A6B2M143</accession>
<dbReference type="CDD" id="cd04187">
    <property type="entry name" value="DPM1_like_bac"/>
    <property type="match status" value="1"/>
</dbReference>
<organism evidence="10 11">
    <name type="scientific">Oceanipulchritudo coccoides</name>
    <dbReference type="NCBI Taxonomy" id="2706888"/>
    <lineage>
        <taxon>Bacteria</taxon>
        <taxon>Pseudomonadati</taxon>
        <taxon>Verrucomicrobiota</taxon>
        <taxon>Opitutia</taxon>
        <taxon>Puniceicoccales</taxon>
        <taxon>Oceanipulchritudinaceae</taxon>
        <taxon>Oceanipulchritudo</taxon>
    </lineage>
</organism>
<keyword evidence="7 8" id="KW-0472">Membrane</keyword>
<feature type="transmembrane region" description="Helical" evidence="8">
    <location>
        <begin position="250"/>
        <end position="274"/>
    </location>
</feature>
<dbReference type="GO" id="GO:0009103">
    <property type="term" value="P:lipopolysaccharide biosynthetic process"/>
    <property type="evidence" value="ECO:0007669"/>
    <property type="project" value="UniProtKB-KW"/>
</dbReference>
<dbReference type="Gene3D" id="3.90.550.10">
    <property type="entry name" value="Spore Coat Polysaccharide Biosynthesis Protein SpsA, Chain A"/>
    <property type="match status" value="1"/>
</dbReference>
<dbReference type="GO" id="GO:0005886">
    <property type="term" value="C:plasma membrane"/>
    <property type="evidence" value="ECO:0007669"/>
    <property type="project" value="TreeGrafter"/>
</dbReference>
<dbReference type="GO" id="GO:0099621">
    <property type="term" value="F:undecaprenyl-phosphate 4-deoxy-4-formamido-L-arabinose transferase activity"/>
    <property type="evidence" value="ECO:0007669"/>
    <property type="project" value="TreeGrafter"/>
</dbReference>
<sequence>MTEPLLAPEPPPDDDPREISAVVPVFNEEDSLEELTQRLVVVLSEQVGEDFEILFVDDGSTDGSWKRIRELHQKHPNHVRGLRHRRNFGKAAALAQGFRAADAKVIITMDADLQDQPEEIPKFIKALEEGHDLVSGWKQRRHDPLDKTLPSKVFNFVARSISGVKLHDMNCGFKAYRADVAKGVKLYGEMHRFIPILAHADGYRIGEIVVEHHARQHGHSKYGATRMFKGALDLLTAVVLTRYLRRPAHFFGGLGLLVGAVGIGVLSYLSIGWFLGYKGIGTRPLFFFGILGTLLSAQLISLGLVAELVLVRTLRLEPAAGVAERVGE</sequence>
<comment type="caution">
    <text evidence="10">The sequence shown here is derived from an EMBL/GenBank/DDBJ whole genome shotgun (WGS) entry which is preliminary data.</text>
</comment>
<evidence type="ECO:0000313" key="11">
    <source>
        <dbReference type="Proteomes" id="UP000478417"/>
    </source>
</evidence>
<evidence type="ECO:0000256" key="1">
    <source>
        <dbReference type="ARBA" id="ARBA00022475"/>
    </source>
</evidence>
<keyword evidence="4 8" id="KW-0812">Transmembrane</keyword>
<keyword evidence="5" id="KW-0448">Lipopolysaccharide biosynthesis</keyword>
<evidence type="ECO:0000259" key="9">
    <source>
        <dbReference type="Pfam" id="PF00535"/>
    </source>
</evidence>
<dbReference type="Proteomes" id="UP000478417">
    <property type="component" value="Unassembled WGS sequence"/>
</dbReference>
<dbReference type="Pfam" id="PF00535">
    <property type="entry name" value="Glycos_transf_2"/>
    <property type="match status" value="1"/>
</dbReference>